<name>A0A9D1E704_9FIRM</name>
<evidence type="ECO:0000313" key="5">
    <source>
        <dbReference type="Proteomes" id="UP000823913"/>
    </source>
</evidence>
<reference evidence="4" key="2">
    <citation type="journal article" date="2021" name="PeerJ">
        <title>Extensive microbial diversity within the chicken gut microbiome revealed by metagenomics and culture.</title>
        <authorList>
            <person name="Gilroy R."/>
            <person name="Ravi A."/>
            <person name="Getino M."/>
            <person name="Pursley I."/>
            <person name="Horton D.L."/>
            <person name="Alikhan N.F."/>
            <person name="Baker D."/>
            <person name="Gharbi K."/>
            <person name="Hall N."/>
            <person name="Watson M."/>
            <person name="Adriaenssens E.M."/>
            <person name="Foster-Nyarko E."/>
            <person name="Jarju S."/>
            <person name="Secka A."/>
            <person name="Antonio M."/>
            <person name="Oren A."/>
            <person name="Chaudhuri R.R."/>
            <person name="La Ragione R."/>
            <person name="Hildebrand F."/>
            <person name="Pallen M.J."/>
        </authorList>
    </citation>
    <scope>NUCLEOTIDE SEQUENCE</scope>
    <source>
        <strain evidence="4">ChiW16-3235</strain>
    </source>
</reference>
<reference evidence="4" key="1">
    <citation type="submission" date="2020-10" db="EMBL/GenBank/DDBJ databases">
        <authorList>
            <person name="Gilroy R."/>
        </authorList>
    </citation>
    <scope>NUCLEOTIDE SEQUENCE</scope>
    <source>
        <strain evidence="4">ChiW16-3235</strain>
    </source>
</reference>
<dbReference type="InterPro" id="IPR002068">
    <property type="entry name" value="A-crystallin/Hsp20_dom"/>
</dbReference>
<sequence length="137" mass="16111">MKNYLAKRNNNYDLFDAFDDFFRPVFFDEQSDLKTNIKETDKNYELDIEMPGYNKDQIKVALENGYLTVSASKEKKEEDDKKHYVRKEISESCSRSYYVGEDVTQADIKAKYENGMLSVCLPKSQPKQIESKYIDIE</sequence>
<organism evidence="4 5">
    <name type="scientific">Candidatus Coproplasma avicola</name>
    <dbReference type="NCBI Taxonomy" id="2840744"/>
    <lineage>
        <taxon>Bacteria</taxon>
        <taxon>Bacillati</taxon>
        <taxon>Bacillota</taxon>
        <taxon>Clostridia</taxon>
        <taxon>Eubacteriales</taxon>
        <taxon>Candidatus Coproplasma</taxon>
    </lineage>
</organism>
<accession>A0A9D1E704</accession>
<evidence type="ECO:0000259" key="3">
    <source>
        <dbReference type="PROSITE" id="PS01031"/>
    </source>
</evidence>
<proteinExistence type="inferred from homology"/>
<dbReference type="PROSITE" id="PS01031">
    <property type="entry name" value="SHSP"/>
    <property type="match status" value="1"/>
</dbReference>
<protein>
    <submittedName>
        <fullName evidence="4">Hsp20 family protein</fullName>
    </submittedName>
</protein>
<dbReference type="PANTHER" id="PTHR11527">
    <property type="entry name" value="HEAT-SHOCK PROTEIN 20 FAMILY MEMBER"/>
    <property type="match status" value="1"/>
</dbReference>
<dbReference type="Pfam" id="PF00011">
    <property type="entry name" value="HSP20"/>
    <property type="match status" value="1"/>
</dbReference>
<dbReference type="InterPro" id="IPR031107">
    <property type="entry name" value="Small_HSP"/>
</dbReference>
<feature type="domain" description="SHSP" evidence="3">
    <location>
        <begin position="26"/>
        <end position="137"/>
    </location>
</feature>
<evidence type="ECO:0000256" key="1">
    <source>
        <dbReference type="PROSITE-ProRule" id="PRU00285"/>
    </source>
</evidence>
<comment type="caution">
    <text evidence="4">The sequence shown here is derived from an EMBL/GenBank/DDBJ whole genome shotgun (WGS) entry which is preliminary data.</text>
</comment>
<evidence type="ECO:0000313" key="4">
    <source>
        <dbReference type="EMBL" id="HIR67381.1"/>
    </source>
</evidence>
<dbReference type="EMBL" id="DVHK01000104">
    <property type="protein sequence ID" value="HIR67381.1"/>
    <property type="molecule type" value="Genomic_DNA"/>
</dbReference>
<dbReference type="SUPFAM" id="SSF49764">
    <property type="entry name" value="HSP20-like chaperones"/>
    <property type="match status" value="1"/>
</dbReference>
<dbReference type="InterPro" id="IPR008978">
    <property type="entry name" value="HSP20-like_chaperone"/>
</dbReference>
<evidence type="ECO:0000256" key="2">
    <source>
        <dbReference type="RuleBase" id="RU003616"/>
    </source>
</evidence>
<gene>
    <name evidence="4" type="ORF">IAB94_04995</name>
</gene>
<dbReference type="Proteomes" id="UP000823913">
    <property type="component" value="Unassembled WGS sequence"/>
</dbReference>
<dbReference type="Gene3D" id="2.60.40.790">
    <property type="match status" value="1"/>
</dbReference>
<dbReference type="AlphaFoldDB" id="A0A9D1E704"/>
<comment type="similarity">
    <text evidence="1 2">Belongs to the small heat shock protein (HSP20) family.</text>
</comment>